<comment type="similarity">
    <text evidence="2">Belongs to the N-acylglucosamine 2-epimerase family.</text>
</comment>
<proteinExistence type="inferred from homology"/>
<dbReference type="OrthoDB" id="5141876at2"/>
<comment type="similarity">
    <text evidence="4">Belongs to the cellobiose 2-epimerase family.</text>
</comment>
<dbReference type="Gene3D" id="1.50.10.10">
    <property type="match status" value="1"/>
</dbReference>
<evidence type="ECO:0000256" key="2">
    <source>
        <dbReference type="ARBA" id="ARBA00008558"/>
    </source>
</evidence>
<dbReference type="SUPFAM" id="SSF48208">
    <property type="entry name" value="Six-hairpin glycosidases"/>
    <property type="match status" value="1"/>
</dbReference>
<evidence type="ECO:0000256" key="4">
    <source>
        <dbReference type="HAMAP-Rule" id="MF_00929"/>
    </source>
</evidence>
<comment type="caution">
    <text evidence="5">The sequence shown here is derived from an EMBL/GenBank/DDBJ whole genome shotgun (WGS) entry which is preliminary data.</text>
</comment>
<gene>
    <name evidence="5" type="ORF">FPE01S_02_03620</name>
</gene>
<dbReference type="GO" id="GO:0005975">
    <property type="term" value="P:carbohydrate metabolic process"/>
    <property type="evidence" value="ECO:0007669"/>
    <property type="project" value="InterPro"/>
</dbReference>
<dbReference type="InterPro" id="IPR008928">
    <property type="entry name" value="6-hairpin_glycosidase_sf"/>
</dbReference>
<comment type="function">
    <text evidence="4">Catalyzes the reversible epimerization of cellobiose to 4-O-beta-D-glucopyranosyl-D-mannose (Glc-Man).</text>
</comment>
<evidence type="ECO:0000256" key="3">
    <source>
        <dbReference type="ARBA" id="ARBA00023235"/>
    </source>
</evidence>
<dbReference type="EMBL" id="BBWV01000002">
    <property type="protein sequence ID" value="GAO43258.1"/>
    <property type="molecule type" value="Genomic_DNA"/>
</dbReference>
<sequence>MLFQRLQRELLNELEAILQYWAMHMPDNRYGGFYGRIDENNYVVQGAPKGAVLNARICWTFAAAHRIRPNKEWLALSQRAYHYLNRFFIDPVYGGVCWTVDHTGRPLDTKKQVYAIAFVLYACAAYYRASEDEQALTDAWSLYQQLEQYCLDQEYGGYGEAWSREWGRLDDLRLSKKDANEAKSMNTHLHVLEAYAALYQCRPDPRLKQSIVSLLNLFDQHIIDRATGHLHLFFAANWELRSSTISYGHDIEAGWLLLEAATITGDAGLVEIFRRRAVKLTNAALRGMDADGGLWYEYEPSTQHLVQEKHWWPQAEALVGLFNAWQVTLDESYLQQVLATWKFIQQKIKDKVHGEWFWGVDANGLPLPNQDKAGLWKCPYHNGRACIELLERIQTGIVHTPVAS</sequence>
<keyword evidence="3 4" id="KW-0413">Isomerase</keyword>
<keyword evidence="6" id="KW-1185">Reference proteome</keyword>
<protein>
    <recommendedName>
        <fullName evidence="4">Cellobiose 2-epimerase</fullName>
        <shortName evidence="4">CE</shortName>
        <ecNumber evidence="4">5.1.3.11</ecNumber>
    </recommendedName>
</protein>
<dbReference type="EC" id="5.1.3.11" evidence="4"/>
<dbReference type="AlphaFoldDB" id="A0A0E9N0F4"/>
<evidence type="ECO:0000256" key="1">
    <source>
        <dbReference type="ARBA" id="ARBA00001470"/>
    </source>
</evidence>
<dbReference type="HAMAP" id="MF_00929">
    <property type="entry name" value="Cellobiose_2_epim"/>
    <property type="match status" value="1"/>
</dbReference>
<dbReference type="InterPro" id="IPR028584">
    <property type="entry name" value="Cellobiose_2_epim"/>
</dbReference>
<dbReference type="GO" id="GO:0047736">
    <property type="term" value="F:cellobiose epimerase activity"/>
    <property type="evidence" value="ECO:0007669"/>
    <property type="project" value="UniProtKB-UniRule"/>
</dbReference>
<dbReference type="Proteomes" id="UP000033121">
    <property type="component" value="Unassembled WGS sequence"/>
</dbReference>
<dbReference type="Pfam" id="PF07221">
    <property type="entry name" value="GlcNAc_2-epim"/>
    <property type="match status" value="1"/>
</dbReference>
<dbReference type="PANTHER" id="PTHR15108">
    <property type="entry name" value="N-ACYLGLUCOSAMINE-2-EPIMERASE"/>
    <property type="match status" value="1"/>
</dbReference>
<dbReference type="RefSeq" id="WP_046369166.1">
    <property type="nucleotide sequence ID" value="NZ_BBWV01000002.1"/>
</dbReference>
<dbReference type="InterPro" id="IPR010819">
    <property type="entry name" value="AGE/CE"/>
</dbReference>
<organism evidence="5 6">
    <name type="scientific">Flavihumibacter petaseus NBRC 106054</name>
    <dbReference type="NCBI Taxonomy" id="1220578"/>
    <lineage>
        <taxon>Bacteria</taxon>
        <taxon>Pseudomonadati</taxon>
        <taxon>Bacteroidota</taxon>
        <taxon>Chitinophagia</taxon>
        <taxon>Chitinophagales</taxon>
        <taxon>Chitinophagaceae</taxon>
        <taxon>Flavihumibacter</taxon>
    </lineage>
</organism>
<dbReference type="STRING" id="1220578.FPE01S_02_03620"/>
<reference evidence="5 6" key="1">
    <citation type="submission" date="2015-04" db="EMBL/GenBank/DDBJ databases">
        <title>Whole genome shotgun sequence of Flavihumibacter petaseus NBRC 106054.</title>
        <authorList>
            <person name="Miyazawa S."/>
            <person name="Hosoyama A."/>
            <person name="Hashimoto M."/>
            <person name="Noguchi M."/>
            <person name="Tsuchikane K."/>
            <person name="Ohji S."/>
            <person name="Yamazoe A."/>
            <person name="Ichikawa N."/>
            <person name="Kimura A."/>
            <person name="Fujita N."/>
        </authorList>
    </citation>
    <scope>NUCLEOTIDE SEQUENCE [LARGE SCALE GENOMIC DNA]</scope>
    <source>
        <strain evidence="5 6">NBRC 106054</strain>
    </source>
</reference>
<evidence type="ECO:0000313" key="6">
    <source>
        <dbReference type="Proteomes" id="UP000033121"/>
    </source>
</evidence>
<evidence type="ECO:0000313" key="5">
    <source>
        <dbReference type="EMBL" id="GAO43258.1"/>
    </source>
</evidence>
<comment type="catalytic activity">
    <reaction evidence="1 4">
        <text>D-cellobiose = beta-D-glucosyl-(1-&gt;4)-D-mannopyranose</text>
        <dbReference type="Rhea" id="RHEA:23384"/>
        <dbReference type="ChEBI" id="CHEBI:17057"/>
        <dbReference type="ChEBI" id="CHEBI:47931"/>
        <dbReference type="EC" id="5.1.3.11"/>
    </reaction>
</comment>
<accession>A0A0E9N0F4</accession>
<name>A0A0E9N0F4_9BACT</name>
<dbReference type="InterPro" id="IPR012341">
    <property type="entry name" value="6hp_glycosidase-like_sf"/>
</dbReference>